<evidence type="ECO:0000313" key="2">
    <source>
        <dbReference type="EMBL" id="OCF51695.1"/>
    </source>
</evidence>
<evidence type="ECO:0000313" key="3">
    <source>
        <dbReference type="EMBL" id="WWC70918.1"/>
    </source>
</evidence>
<accession>A0A1B9I834</accession>
<sequence length="526" mass="60284">MSDKITQPNNTAGLDGICRWDSNVNLTSDKLTLDAGFQLLGPEDRWPDDNKSAMTDALYTALDVIAHSTLTEWATRHDLSSISNNPVAWKSRQDEWKDGVTAVLDDAIHYLDDCYSYQIGKQNCQIHLNESQNSRRIKLSSSDEPRFTFVDLERIYRLGKRLENGNFEEDWDLMQEAYNLKLKRLGRSEDQQHDGPDSFDNYCLSSKLCNRVLSDLHLSQTAYEEDSIEDLVIPMQSLGLHQTDPRPLPSPLRIKHLSDWQFRIDSTQHSSGSCRKYNPRTCDEWNIMRAVKGAVEASAVIRRFQAGYNEDLDQISLGTDDFQEYPVKTTDIAKILRRLTSLNATFKQDGIHYQYFQKQNNRTLKLIDELDDQMQGCSMPNGTTSYPTYGSIVKTSKILPNSSTLRTKQDFTNLMKTLAKTKGSFESRCPPDPDVKNRSEGINDIAQYVSDYYPKLERHPDTGQEVGHRDDSDYLDLNVLLCSDIIEEIDSDLRTRQLATGFHSWRESRIASDPQSAQPSKRRRHK</sequence>
<keyword evidence="4" id="KW-1185">Reference proteome</keyword>
<dbReference type="AlphaFoldDB" id="A0A1B9I834"/>
<reference evidence="2" key="1">
    <citation type="submission" date="2013-07" db="EMBL/GenBank/DDBJ databases">
        <title>The Genome Sequence of Cryptococcus pinus CBS10737.</title>
        <authorList>
            <consortium name="The Broad Institute Genome Sequencing Platform"/>
            <person name="Cuomo C."/>
            <person name="Litvintseva A."/>
            <person name="Chen Y."/>
            <person name="Heitman J."/>
            <person name="Sun S."/>
            <person name="Springer D."/>
            <person name="Dromer F."/>
            <person name="Young S.K."/>
            <person name="Zeng Q."/>
            <person name="Gargeya S."/>
            <person name="Fitzgerald M."/>
            <person name="Abouelleil A."/>
            <person name="Alvarado L."/>
            <person name="Berlin A.M."/>
            <person name="Chapman S.B."/>
            <person name="Dewar J."/>
            <person name="Goldberg J."/>
            <person name="Griggs A."/>
            <person name="Gujja S."/>
            <person name="Hansen M."/>
            <person name="Howarth C."/>
            <person name="Imamovic A."/>
            <person name="Larimer J."/>
            <person name="McCowan C."/>
            <person name="Murphy C."/>
            <person name="Pearson M."/>
            <person name="Priest M."/>
            <person name="Roberts A."/>
            <person name="Saif S."/>
            <person name="Shea T."/>
            <person name="Sykes S."/>
            <person name="Wortman J."/>
            <person name="Nusbaum C."/>
            <person name="Birren B."/>
        </authorList>
    </citation>
    <scope>NUCLEOTIDE SEQUENCE [LARGE SCALE GENOMIC DNA]</scope>
    <source>
        <strain evidence="2">CBS 10737</strain>
    </source>
</reference>
<evidence type="ECO:0000313" key="4">
    <source>
        <dbReference type="Proteomes" id="UP000094020"/>
    </source>
</evidence>
<organism evidence="2">
    <name type="scientific">Kwoniella pini CBS 10737</name>
    <dbReference type="NCBI Taxonomy" id="1296096"/>
    <lineage>
        <taxon>Eukaryota</taxon>
        <taxon>Fungi</taxon>
        <taxon>Dikarya</taxon>
        <taxon>Basidiomycota</taxon>
        <taxon>Agaricomycotina</taxon>
        <taxon>Tremellomycetes</taxon>
        <taxon>Tremellales</taxon>
        <taxon>Cryptococcaceae</taxon>
        <taxon>Kwoniella</taxon>
    </lineage>
</organism>
<dbReference type="KEGG" id="kpin:30170779"/>
<dbReference type="RefSeq" id="XP_019012914.1">
    <property type="nucleotide sequence ID" value="XM_019154174.1"/>
</dbReference>
<name>A0A1B9I834_9TREE</name>
<dbReference type="EMBL" id="CP144524">
    <property type="protein sequence ID" value="WWC70918.1"/>
    <property type="molecule type" value="Genomic_DNA"/>
</dbReference>
<reference evidence="3" key="4">
    <citation type="submission" date="2024-02" db="EMBL/GenBank/DDBJ databases">
        <title>Comparative genomics of Cryptococcus and Kwoniella reveals pathogenesis evolution and contrasting modes of karyotype evolution via chromosome fusion or intercentromeric recombination.</title>
        <authorList>
            <person name="Coelho M.A."/>
            <person name="David-Palma M."/>
            <person name="Shea T."/>
            <person name="Bowers K."/>
            <person name="McGinley-Smith S."/>
            <person name="Mohammad A.W."/>
            <person name="Gnirke A."/>
            <person name="Yurkov A.M."/>
            <person name="Nowrousian M."/>
            <person name="Sun S."/>
            <person name="Cuomo C.A."/>
            <person name="Heitman J."/>
        </authorList>
    </citation>
    <scope>NUCLEOTIDE SEQUENCE</scope>
    <source>
        <strain evidence="3">CBS 10737</strain>
    </source>
</reference>
<dbReference type="GeneID" id="30170779"/>
<protein>
    <submittedName>
        <fullName evidence="2">Uncharacterized protein</fullName>
    </submittedName>
</protein>
<dbReference type="EMBL" id="KV700115">
    <property type="protein sequence ID" value="OCF51695.1"/>
    <property type="molecule type" value="Genomic_DNA"/>
</dbReference>
<evidence type="ECO:0000256" key="1">
    <source>
        <dbReference type="SAM" id="MobiDB-lite"/>
    </source>
</evidence>
<gene>
    <name evidence="2" type="ORF">I206_02410</name>
    <name evidence="3" type="ORF">I206_104870</name>
</gene>
<reference evidence="2" key="3">
    <citation type="submission" date="2016-07" db="EMBL/GenBank/DDBJ databases">
        <title>Evolution of pathogenesis and genome organization in the Tremellales.</title>
        <authorList>
            <person name="Cuomo C."/>
            <person name="Litvintseva A."/>
            <person name="Heitman J."/>
            <person name="Chen Y."/>
            <person name="Sun S."/>
            <person name="Springer D."/>
            <person name="Dromer F."/>
            <person name="Young S."/>
            <person name="Zeng Q."/>
            <person name="Chapman S."/>
            <person name="Gujja S."/>
            <person name="Saif S."/>
            <person name="Birren B."/>
        </authorList>
    </citation>
    <scope>NUCLEOTIDE SEQUENCE</scope>
    <source>
        <strain evidence="2">CBS 10737</strain>
    </source>
</reference>
<proteinExistence type="predicted"/>
<dbReference type="Proteomes" id="UP000094020">
    <property type="component" value="Chromosome 6"/>
</dbReference>
<feature type="region of interest" description="Disordered" evidence="1">
    <location>
        <begin position="506"/>
        <end position="526"/>
    </location>
</feature>
<reference evidence="3" key="2">
    <citation type="submission" date="2013-07" db="EMBL/GenBank/DDBJ databases">
        <authorList>
            <consortium name="The Broad Institute Genome Sequencing Platform"/>
            <person name="Cuomo C."/>
            <person name="Litvintseva A."/>
            <person name="Chen Y."/>
            <person name="Heitman J."/>
            <person name="Sun S."/>
            <person name="Springer D."/>
            <person name="Dromer F."/>
            <person name="Young S.K."/>
            <person name="Zeng Q."/>
            <person name="Gargeya S."/>
            <person name="Fitzgerald M."/>
            <person name="Abouelleil A."/>
            <person name="Alvarado L."/>
            <person name="Berlin A.M."/>
            <person name="Chapman S.B."/>
            <person name="Dewar J."/>
            <person name="Goldberg J."/>
            <person name="Griggs A."/>
            <person name="Gujja S."/>
            <person name="Hansen M."/>
            <person name="Howarth C."/>
            <person name="Imamovic A."/>
            <person name="Larimer J."/>
            <person name="McCowan C."/>
            <person name="Murphy C."/>
            <person name="Pearson M."/>
            <person name="Priest M."/>
            <person name="Roberts A."/>
            <person name="Saif S."/>
            <person name="Shea T."/>
            <person name="Sykes S."/>
            <person name="Wortman J."/>
            <person name="Nusbaum C."/>
            <person name="Birren B."/>
        </authorList>
    </citation>
    <scope>NUCLEOTIDE SEQUENCE</scope>
    <source>
        <strain evidence="3">CBS 10737</strain>
    </source>
</reference>